<sequence>MAQIIRQGRIVDSDTRCGRIDLDGAYVCSDKGDYPHIRPVRLGCPLWRTATDRRSPCFAIPMKRWHTLLQFVLQALDRRTIPERIENEGLIEFTPCRRASRRKYKPHERLVVTDRTRGDASDADLLTVTCPVNAEHMGNEIAPRSLVAADRFAVHTHPRYQ</sequence>
<comment type="caution">
    <text evidence="1">The sequence shown here is derived from an EMBL/GenBank/DDBJ whole genome shotgun (WGS) entry which is preliminary data.</text>
</comment>
<proteinExistence type="predicted"/>
<dbReference type="Proteomes" id="UP000278085">
    <property type="component" value="Unassembled WGS sequence"/>
</dbReference>
<reference evidence="1 2" key="1">
    <citation type="submission" date="2018-12" db="EMBL/GenBank/DDBJ databases">
        <authorList>
            <person name="Yang E."/>
        </authorList>
    </citation>
    <scope>NUCLEOTIDE SEQUENCE [LARGE SCALE GENOMIC DNA]</scope>
    <source>
        <strain evidence="1 2">SOD</strain>
    </source>
</reference>
<name>A0A430HLC2_9BURK</name>
<dbReference type="AlphaFoldDB" id="A0A430HLC2"/>
<dbReference type="RefSeq" id="WP_126074919.1">
    <property type="nucleotide sequence ID" value="NZ_CP051166.1"/>
</dbReference>
<evidence type="ECO:0000313" key="2">
    <source>
        <dbReference type="Proteomes" id="UP000278085"/>
    </source>
</evidence>
<dbReference type="EMBL" id="RXLQ01000007">
    <property type="protein sequence ID" value="RSZ58346.1"/>
    <property type="molecule type" value="Genomic_DNA"/>
</dbReference>
<evidence type="ECO:0000313" key="1">
    <source>
        <dbReference type="EMBL" id="RSZ58346.1"/>
    </source>
</evidence>
<protein>
    <submittedName>
        <fullName evidence="1">Uncharacterized protein</fullName>
    </submittedName>
</protein>
<organism evidence="1 2">
    <name type="scientific">Massilia atriviolacea</name>
    <dbReference type="NCBI Taxonomy" id="2495579"/>
    <lineage>
        <taxon>Bacteria</taxon>
        <taxon>Pseudomonadati</taxon>
        <taxon>Pseudomonadota</taxon>
        <taxon>Betaproteobacteria</taxon>
        <taxon>Burkholderiales</taxon>
        <taxon>Oxalobacteraceae</taxon>
        <taxon>Telluria group</taxon>
        <taxon>Massilia</taxon>
    </lineage>
</organism>
<keyword evidence="2" id="KW-1185">Reference proteome</keyword>
<gene>
    <name evidence="1" type="ORF">EJB06_15460</name>
</gene>
<accession>A0A430HLC2</accession>